<keyword evidence="4" id="KW-1185">Reference proteome</keyword>
<dbReference type="InterPro" id="IPR000387">
    <property type="entry name" value="Tyr_Pase_dom"/>
</dbReference>
<dbReference type="InterPro" id="IPR003595">
    <property type="entry name" value="Tyr_Pase_cat"/>
</dbReference>
<dbReference type="Pfam" id="PF00102">
    <property type="entry name" value="Y_phosphatase"/>
    <property type="match status" value="2"/>
</dbReference>
<dbReference type="KEGG" id="lak:106172276"/>
<dbReference type="PRINTS" id="PR00700">
    <property type="entry name" value="PRTYPHPHTASE"/>
</dbReference>
<dbReference type="InterPro" id="IPR000242">
    <property type="entry name" value="PTP_cat"/>
</dbReference>
<dbReference type="PROSITE" id="PS50055">
    <property type="entry name" value="TYR_PHOSPHATASE_PTP"/>
    <property type="match status" value="2"/>
</dbReference>
<dbReference type="SMART" id="SM00194">
    <property type="entry name" value="PTPc"/>
    <property type="match status" value="2"/>
</dbReference>
<feature type="domain" description="Tyrosine specific protein phosphatases" evidence="3">
    <location>
        <begin position="605"/>
        <end position="676"/>
    </location>
</feature>
<dbReference type="CDD" id="cd00047">
    <property type="entry name" value="PTPc"/>
    <property type="match status" value="1"/>
</dbReference>
<reference evidence="5" key="1">
    <citation type="journal article" date="2015" name="Nat. Commun.">
        <title>The Lingula genome provides insights into brachiopod evolution and the origin of phosphate biomineralization.</title>
        <authorList>
            <person name="Luo Y.J."/>
            <person name="Takeuchi T."/>
            <person name="Koyanagi R."/>
            <person name="Yamada L."/>
            <person name="Kanda M."/>
            <person name="Khalturina M."/>
            <person name="Fujie M."/>
            <person name="Yamasaki S.I."/>
            <person name="Endo K."/>
            <person name="Satoh N."/>
        </authorList>
    </citation>
    <scope>NUCLEOTIDE SEQUENCE</scope>
</reference>
<organism evidence="4 5">
    <name type="scientific">Lingula anatina</name>
    <name type="common">Brachiopod</name>
    <name type="synonym">Lingula unguis</name>
    <dbReference type="NCBI Taxonomy" id="7574"/>
    <lineage>
        <taxon>Eukaryota</taxon>
        <taxon>Metazoa</taxon>
        <taxon>Spiralia</taxon>
        <taxon>Lophotrochozoa</taxon>
        <taxon>Brachiopoda</taxon>
        <taxon>Linguliformea</taxon>
        <taxon>Lingulata</taxon>
        <taxon>Lingulida</taxon>
        <taxon>Linguloidea</taxon>
        <taxon>Lingulidae</taxon>
        <taxon>Lingula</taxon>
    </lineage>
</organism>
<dbReference type="SMART" id="SM00404">
    <property type="entry name" value="PTPc_motif"/>
    <property type="match status" value="2"/>
</dbReference>
<feature type="transmembrane region" description="Helical" evidence="1">
    <location>
        <begin position="22"/>
        <end position="45"/>
    </location>
</feature>
<dbReference type="SUPFAM" id="SSF52799">
    <property type="entry name" value="(Phosphotyrosine protein) phosphatases II"/>
    <property type="match status" value="2"/>
</dbReference>
<evidence type="ECO:0000259" key="2">
    <source>
        <dbReference type="PROSITE" id="PS50055"/>
    </source>
</evidence>
<feature type="domain" description="Tyrosine-protein phosphatase" evidence="2">
    <location>
        <begin position="387"/>
        <end position="685"/>
    </location>
</feature>
<dbReference type="Gene3D" id="3.90.190.10">
    <property type="entry name" value="Protein tyrosine phosphatase superfamily"/>
    <property type="match status" value="2"/>
</dbReference>
<proteinExistence type="predicted"/>
<dbReference type="STRING" id="7574.A0A1S3JD84"/>
<sequence length="750" mass="85790">MENSTASDFEPTSGVILSEEKLIWLVVCSAMTGVCFIAATVAYISKVRKMPRAKKKRREEKLKKDKRNLETSVRVMVFKNQRVRTISEFLQISQDKGLIEKEHQALTKIALEREMLRRDGKIHTKDSSRTSDLACQLVIQDKMAAFLKDTKLNPFYVDGYKNRNAYLVHTAPTRETLESFWDLVWTHGCQCILTLTPSFDYSGILCCEYWHVATAGGYHVEIQNTVTRADWIKRTISVRKNDCDQERRIQHYQAKSWERHRCPDPILLLNIRREVNLSMSHESPKGQVTPLLVHEAFNSIDKVGAYIAVDAILERMDATKSVQIFNAVAYLRKKNPRMLETLQNYQFVYATVATHAVCDDTTVQRKDLVGVTKFLAWKSPGWSKTGFSKEFKLLTSLTPALTSGECAAGFRSENLHKNRNSVLLPPDRCRPYLKDDSVSSHSDYINAVYINSFYSDQQFIVTEWPMQNTIVDLWRLLYDSQIPTLVILDHMDSRFDRWRYPHFWPGFPETEVHDGLQVTLTETRRYPNITTKTFNIRKNVIRSSHKWAQSGKYDMQATRALLKKIFAVESATRHAHTVRMFQLNYWPRKAKEEMGSILMLNNLVEEWLHKLETDQGITHAPVCIMSKDGVERCGVFCTVNIALNQLAEEDKVDIFSTVKLVKANRPELVKDEREYLLCYELVKLAEQQRWGARDTATVPAMNALAGTPSTLPLSGTPSTLPLSNGIGVGHRTGGITTSHGLQHETSESVI</sequence>
<dbReference type="RefSeq" id="XP_013408367.1">
    <property type="nucleotide sequence ID" value="XM_013552913.1"/>
</dbReference>
<keyword evidence="1" id="KW-0812">Transmembrane</keyword>
<protein>
    <submittedName>
        <fullName evidence="5">Receptor-type tyrosine-protein phosphatase mu</fullName>
    </submittedName>
</protein>
<dbReference type="GO" id="GO:0004725">
    <property type="term" value="F:protein tyrosine phosphatase activity"/>
    <property type="evidence" value="ECO:0007669"/>
    <property type="project" value="InterPro"/>
</dbReference>
<dbReference type="OrthoDB" id="6144703at2759"/>
<feature type="domain" description="Tyrosine-protein phosphatase" evidence="2">
    <location>
        <begin position="85"/>
        <end position="355"/>
    </location>
</feature>
<dbReference type="AlphaFoldDB" id="A0A1S3JD84"/>
<dbReference type="InParanoid" id="A0A1S3JD84"/>
<accession>A0A1S3JD84</accession>
<evidence type="ECO:0000259" key="3">
    <source>
        <dbReference type="PROSITE" id="PS50056"/>
    </source>
</evidence>
<evidence type="ECO:0000313" key="4">
    <source>
        <dbReference type="Proteomes" id="UP000085678"/>
    </source>
</evidence>
<name>A0A1S3JD84_LINAN</name>
<dbReference type="PANTHER" id="PTHR19134">
    <property type="entry name" value="RECEPTOR-TYPE TYROSINE-PROTEIN PHOSPHATASE"/>
    <property type="match status" value="1"/>
</dbReference>
<keyword evidence="1" id="KW-1133">Transmembrane helix</keyword>
<dbReference type="InterPro" id="IPR029021">
    <property type="entry name" value="Prot-tyrosine_phosphatase-like"/>
</dbReference>
<dbReference type="InterPro" id="IPR050348">
    <property type="entry name" value="Protein-Tyr_Phosphatase"/>
</dbReference>
<dbReference type="Proteomes" id="UP000085678">
    <property type="component" value="Unplaced"/>
</dbReference>
<evidence type="ECO:0000256" key="1">
    <source>
        <dbReference type="SAM" id="Phobius"/>
    </source>
</evidence>
<evidence type="ECO:0000313" key="5">
    <source>
        <dbReference type="RefSeq" id="XP_013408367.1"/>
    </source>
</evidence>
<dbReference type="GeneID" id="106172276"/>
<reference evidence="5" key="2">
    <citation type="submission" date="2025-08" db="UniProtKB">
        <authorList>
            <consortium name="RefSeq"/>
        </authorList>
    </citation>
    <scope>IDENTIFICATION</scope>
</reference>
<keyword evidence="1" id="KW-0472">Membrane</keyword>
<dbReference type="PROSITE" id="PS50056">
    <property type="entry name" value="TYR_PHOSPHATASE_2"/>
    <property type="match status" value="1"/>
</dbReference>
<keyword evidence="5" id="KW-0675">Receptor</keyword>
<dbReference type="PANTHER" id="PTHR19134:SF561">
    <property type="entry name" value="PROTEIN TYROSINE PHOSPHATASE 36E, ISOFORM A"/>
    <property type="match status" value="1"/>
</dbReference>
<gene>
    <name evidence="5" type="primary">LOC106172276</name>
</gene>